<gene>
    <name evidence="13" type="ORF">B7463_g2565</name>
</gene>
<comment type="similarity">
    <text evidence="2 11">Belongs to the mitochondrial carrier (TC 2.A.29) family.</text>
</comment>
<evidence type="ECO:0000313" key="13">
    <source>
        <dbReference type="EMBL" id="RFU33762.1"/>
    </source>
</evidence>
<keyword evidence="9 10" id="KW-0472">Membrane</keyword>
<evidence type="ECO:0000313" key="14">
    <source>
        <dbReference type="Proteomes" id="UP000258309"/>
    </source>
</evidence>
<feature type="repeat" description="Solcar" evidence="10">
    <location>
        <begin position="352"/>
        <end position="449"/>
    </location>
</feature>
<feature type="repeat" description="Solcar" evidence="10">
    <location>
        <begin position="231"/>
        <end position="318"/>
    </location>
</feature>
<keyword evidence="5" id="KW-0677">Repeat</keyword>
<comment type="caution">
    <text evidence="13">The sequence shown here is derived from an EMBL/GenBank/DDBJ whole genome shotgun (WGS) entry which is preliminary data.</text>
</comment>
<evidence type="ECO:0000256" key="9">
    <source>
        <dbReference type="ARBA" id="ARBA00023136"/>
    </source>
</evidence>
<dbReference type="OMA" id="YWWGYES"/>
<keyword evidence="3 11" id="KW-0813">Transport</keyword>
<keyword evidence="7" id="KW-1133">Transmembrane helix</keyword>
<evidence type="ECO:0000256" key="11">
    <source>
        <dbReference type="RuleBase" id="RU000488"/>
    </source>
</evidence>
<evidence type="ECO:0000256" key="7">
    <source>
        <dbReference type="ARBA" id="ARBA00022989"/>
    </source>
</evidence>
<dbReference type="InterPro" id="IPR018108">
    <property type="entry name" value="MCP_transmembrane"/>
</dbReference>
<sequence>MPRQWDRPSHLDDDLATATSHPSFVGDNHSSTRGQGHDRIHGDDPLPGLEETIAVTGDNINMDIDVDITAGQKMLSAMSGSLLTSLLVTPLDVVRVRLQSQPSQSTMASIQRLATRPQTFNPLPPDLGVTACCREVFFMNNSADACLAIPRASFLNAPAGAIDCAVEETQKRTFNSTFDGLRKIARNEGITTLWRGLSPTLVMTVPANIIYFTGYDWLRFNNQSPINRMFSDSYGPLVAGSAARIMAAMVVSPIEMFRTRMQASSSGSGHFAETLRGVRDMVHSHGYLSLWRGLSLTLWRDVPFSGIYWFGYETIRGHLTEARERGRGRSMESEGPRSRVRSRSQSRENHTNTFIDSFIAGALSGTVASIVTTPLDVGKTRRQVFKDAPATEGVTKVLAPEERPMLKFLWHIFKEEGLSGLWKGGVARTLKVAPACAIMISCYEVGKRSFRSVNERAERKRLSDL</sequence>
<feature type="region of interest" description="Disordered" evidence="12">
    <location>
        <begin position="323"/>
        <end position="349"/>
    </location>
</feature>
<feature type="repeat" description="Solcar" evidence="10">
    <location>
        <begin position="136"/>
        <end position="221"/>
    </location>
</feature>
<dbReference type="Pfam" id="PF00153">
    <property type="entry name" value="Mito_carr"/>
    <property type="match status" value="4"/>
</dbReference>
<feature type="region of interest" description="Disordered" evidence="12">
    <location>
        <begin position="1"/>
        <end position="48"/>
    </location>
</feature>
<evidence type="ECO:0000256" key="12">
    <source>
        <dbReference type="SAM" id="MobiDB-lite"/>
    </source>
</evidence>
<dbReference type="SUPFAM" id="SSF103506">
    <property type="entry name" value="Mitochondrial carrier"/>
    <property type="match status" value="1"/>
</dbReference>
<evidence type="ECO:0000256" key="2">
    <source>
        <dbReference type="ARBA" id="ARBA00006375"/>
    </source>
</evidence>
<dbReference type="PANTHER" id="PTHR45760:SF2">
    <property type="entry name" value="FI19922P1-RELATED"/>
    <property type="match status" value="1"/>
</dbReference>
<evidence type="ECO:0000256" key="6">
    <source>
        <dbReference type="ARBA" id="ARBA00022792"/>
    </source>
</evidence>
<keyword evidence="6" id="KW-0999">Mitochondrion inner membrane</keyword>
<keyword evidence="4 10" id="KW-0812">Transmembrane</keyword>
<dbReference type="PANTHER" id="PTHR45760">
    <property type="entry name" value="FI19922P1-RELATED"/>
    <property type="match status" value="1"/>
</dbReference>
<feature type="compositionally biased region" description="Basic and acidic residues" evidence="12">
    <location>
        <begin position="35"/>
        <end position="44"/>
    </location>
</feature>
<evidence type="ECO:0000256" key="3">
    <source>
        <dbReference type="ARBA" id="ARBA00022448"/>
    </source>
</evidence>
<dbReference type="Gene3D" id="1.50.40.10">
    <property type="entry name" value="Mitochondrial carrier domain"/>
    <property type="match status" value="2"/>
</dbReference>
<dbReference type="InterPro" id="IPR045315">
    <property type="entry name" value="Mtm1-like"/>
</dbReference>
<dbReference type="Proteomes" id="UP000258309">
    <property type="component" value="Unassembled WGS sequence"/>
</dbReference>
<evidence type="ECO:0000256" key="4">
    <source>
        <dbReference type="ARBA" id="ARBA00022692"/>
    </source>
</evidence>
<feature type="non-terminal residue" evidence="13">
    <location>
        <position position="1"/>
    </location>
</feature>
<feature type="compositionally biased region" description="Basic and acidic residues" evidence="12">
    <location>
        <begin position="1"/>
        <end position="13"/>
    </location>
</feature>
<dbReference type="InterPro" id="IPR023395">
    <property type="entry name" value="MCP_dom_sf"/>
</dbReference>
<reference evidence="13 14" key="1">
    <citation type="submission" date="2018-05" db="EMBL/GenBank/DDBJ databases">
        <title>Draft genome sequence of Scytalidium lignicola DSM 105466, a ubiquitous saprotrophic fungus.</title>
        <authorList>
            <person name="Buettner E."/>
            <person name="Gebauer A.M."/>
            <person name="Hofrichter M."/>
            <person name="Liers C."/>
            <person name="Kellner H."/>
        </authorList>
    </citation>
    <scope>NUCLEOTIDE SEQUENCE [LARGE SCALE GENOMIC DNA]</scope>
    <source>
        <strain evidence="13 14">DSM 105466</strain>
    </source>
</reference>
<feature type="compositionally biased region" description="Polar residues" evidence="12">
    <location>
        <begin position="17"/>
        <end position="34"/>
    </location>
</feature>
<keyword evidence="8" id="KW-0496">Mitochondrion</keyword>
<feature type="compositionally biased region" description="Basic and acidic residues" evidence="12">
    <location>
        <begin position="323"/>
        <end position="337"/>
    </location>
</feature>
<organism evidence="13 14">
    <name type="scientific">Scytalidium lignicola</name>
    <name type="common">Hyphomycete</name>
    <dbReference type="NCBI Taxonomy" id="5539"/>
    <lineage>
        <taxon>Eukaryota</taxon>
        <taxon>Fungi</taxon>
        <taxon>Dikarya</taxon>
        <taxon>Ascomycota</taxon>
        <taxon>Pezizomycotina</taxon>
        <taxon>Leotiomycetes</taxon>
        <taxon>Leotiomycetes incertae sedis</taxon>
        <taxon>Scytalidium</taxon>
    </lineage>
</organism>
<dbReference type="EMBL" id="NCSJ02000030">
    <property type="protein sequence ID" value="RFU33762.1"/>
    <property type="molecule type" value="Genomic_DNA"/>
</dbReference>
<dbReference type="STRING" id="5539.A0A3E2HKP3"/>
<proteinExistence type="inferred from homology"/>
<keyword evidence="14" id="KW-1185">Reference proteome</keyword>
<evidence type="ECO:0000256" key="5">
    <source>
        <dbReference type="ARBA" id="ARBA00022737"/>
    </source>
</evidence>
<evidence type="ECO:0000256" key="8">
    <source>
        <dbReference type="ARBA" id="ARBA00023128"/>
    </source>
</evidence>
<feature type="non-terminal residue" evidence="13">
    <location>
        <position position="465"/>
    </location>
</feature>
<accession>A0A3E2HKP3</accession>
<dbReference type="GO" id="GO:0005743">
    <property type="term" value="C:mitochondrial inner membrane"/>
    <property type="evidence" value="ECO:0007669"/>
    <property type="project" value="UniProtKB-SubCell"/>
</dbReference>
<dbReference type="PROSITE" id="PS50920">
    <property type="entry name" value="SOLCAR"/>
    <property type="match status" value="3"/>
</dbReference>
<evidence type="ECO:0000256" key="10">
    <source>
        <dbReference type="PROSITE-ProRule" id="PRU00282"/>
    </source>
</evidence>
<name>A0A3E2HKP3_SCYLI</name>
<protein>
    <submittedName>
        <fullName evidence="13">Uncharacterized protein</fullName>
    </submittedName>
</protein>
<comment type="subcellular location">
    <subcellularLocation>
        <location evidence="1">Mitochondrion inner membrane</location>
        <topology evidence="1">Multi-pass membrane protein</topology>
    </subcellularLocation>
</comment>
<dbReference type="GO" id="GO:1990542">
    <property type="term" value="P:mitochondrial transmembrane transport"/>
    <property type="evidence" value="ECO:0007669"/>
    <property type="project" value="InterPro"/>
</dbReference>
<dbReference type="AlphaFoldDB" id="A0A3E2HKP3"/>
<evidence type="ECO:0000256" key="1">
    <source>
        <dbReference type="ARBA" id="ARBA00004448"/>
    </source>
</evidence>
<dbReference type="OrthoDB" id="1747031at2759"/>